<evidence type="ECO:0000313" key="2">
    <source>
        <dbReference type="EMBL" id="MXQ67002.1"/>
    </source>
</evidence>
<reference evidence="2 3" key="1">
    <citation type="submission" date="2019-12" db="EMBL/GenBank/DDBJ databases">
        <title>Nocardia macrotermitis sp. nov. and Nocardia aurantia sp. nov., isolated from the gut of the fungus growing-termite Macrotermes natalensis.</title>
        <authorList>
            <person name="Christine B."/>
            <person name="Rene B."/>
        </authorList>
    </citation>
    <scope>NUCLEOTIDE SEQUENCE [LARGE SCALE GENOMIC DNA]</scope>
    <source>
        <strain evidence="2 3">DSM 102126</strain>
    </source>
</reference>
<protein>
    <submittedName>
        <fullName evidence="2">DUF397 domain-containing protein</fullName>
    </submittedName>
</protein>
<evidence type="ECO:0000259" key="1">
    <source>
        <dbReference type="Pfam" id="PF04149"/>
    </source>
</evidence>
<gene>
    <name evidence="2" type="ORF">GQ466_23570</name>
</gene>
<dbReference type="EMBL" id="WUTW01000005">
    <property type="protein sequence ID" value="MXQ67002.1"/>
    <property type="molecule type" value="Genomic_DNA"/>
</dbReference>
<sequence>MNQISPRNWRKSSYSGGEHGECVEAGSMSGVVAVRDTAARDAGVITLPAAQFATLLAAARTGALAL</sequence>
<keyword evidence="3" id="KW-1185">Reference proteome</keyword>
<accession>A0A6I4WK59</accession>
<proteinExistence type="predicted"/>
<comment type="caution">
    <text evidence="2">The sequence shown here is derived from an EMBL/GenBank/DDBJ whole genome shotgun (WGS) entry which is preliminary data.</text>
</comment>
<dbReference type="InterPro" id="IPR007278">
    <property type="entry name" value="DUF397"/>
</dbReference>
<dbReference type="RefSeq" id="WP_161105166.1">
    <property type="nucleotide sequence ID" value="NZ_JBHLYI010000003.1"/>
</dbReference>
<evidence type="ECO:0000313" key="3">
    <source>
        <dbReference type="Proteomes" id="UP000431901"/>
    </source>
</evidence>
<organism evidence="2 3">
    <name type="scientific">Actinomadura rayongensis</name>
    <dbReference type="NCBI Taxonomy" id="1429076"/>
    <lineage>
        <taxon>Bacteria</taxon>
        <taxon>Bacillati</taxon>
        <taxon>Actinomycetota</taxon>
        <taxon>Actinomycetes</taxon>
        <taxon>Streptosporangiales</taxon>
        <taxon>Thermomonosporaceae</taxon>
        <taxon>Actinomadura</taxon>
    </lineage>
</organism>
<name>A0A6I4WK59_9ACTN</name>
<feature type="domain" description="DUF397" evidence="1">
    <location>
        <begin position="8"/>
        <end position="60"/>
    </location>
</feature>
<dbReference type="Pfam" id="PF04149">
    <property type="entry name" value="DUF397"/>
    <property type="match status" value="1"/>
</dbReference>
<dbReference type="AlphaFoldDB" id="A0A6I4WK59"/>
<dbReference type="Proteomes" id="UP000431901">
    <property type="component" value="Unassembled WGS sequence"/>
</dbReference>